<evidence type="ECO:0000313" key="1">
    <source>
        <dbReference type="EMBL" id="MDK2126471.1"/>
    </source>
</evidence>
<reference evidence="1" key="1">
    <citation type="submission" date="2023-03" db="EMBL/GenBank/DDBJ databases">
        <title>Chitinimonas shenzhenensis gen. nov., sp. nov., a novel member of family Burkholderiaceae isolated from activated sludge collected in Shen Zhen, China.</title>
        <authorList>
            <person name="Wang X."/>
        </authorList>
    </citation>
    <scope>NUCLEOTIDE SEQUENCE</scope>
    <source>
        <strain evidence="1">DQS-5</strain>
    </source>
</reference>
<evidence type="ECO:0008006" key="3">
    <source>
        <dbReference type="Google" id="ProtNLM"/>
    </source>
</evidence>
<sequence length="202" mass="22942">MNTHDNAFDYIRKSYGVPAEFGRRVIINGKLGTICEAQGHRIGVRFDHHWPDLVRSCHPTWEVEYLEEVIGQPQRRWVWSCDGKWDEHGITFNSLDAMIAYAQTTSSNEELIGRRYWVAELVEKRASAFFDIDALLENLRAAVSDVFGDCYSGCFDLPEETKAVLDAGIKRLLTDHIAFSASSRVDVQAKNIVGEDFKGARQ</sequence>
<keyword evidence="2" id="KW-1185">Reference proteome</keyword>
<proteinExistence type="predicted"/>
<organism evidence="1 2">
    <name type="scientific">Parachitinimonas caeni</name>
    <dbReference type="NCBI Taxonomy" id="3031301"/>
    <lineage>
        <taxon>Bacteria</taxon>
        <taxon>Pseudomonadati</taxon>
        <taxon>Pseudomonadota</taxon>
        <taxon>Betaproteobacteria</taxon>
        <taxon>Neisseriales</taxon>
        <taxon>Chitinibacteraceae</taxon>
        <taxon>Parachitinimonas</taxon>
    </lineage>
</organism>
<dbReference type="EMBL" id="JARRAF010000039">
    <property type="protein sequence ID" value="MDK2126471.1"/>
    <property type="molecule type" value="Genomic_DNA"/>
</dbReference>
<accession>A0ABT7E2D3</accession>
<dbReference type="Proteomes" id="UP001172778">
    <property type="component" value="Unassembled WGS sequence"/>
</dbReference>
<name>A0ABT7E2D3_9NEIS</name>
<dbReference type="RefSeq" id="WP_284102790.1">
    <property type="nucleotide sequence ID" value="NZ_JARRAF010000039.1"/>
</dbReference>
<evidence type="ECO:0000313" key="2">
    <source>
        <dbReference type="Proteomes" id="UP001172778"/>
    </source>
</evidence>
<comment type="caution">
    <text evidence="1">The sequence shown here is derived from an EMBL/GenBank/DDBJ whole genome shotgun (WGS) entry which is preliminary data.</text>
</comment>
<protein>
    <recommendedName>
        <fullName evidence="3">DUF4304 domain-containing protein</fullName>
    </recommendedName>
</protein>
<gene>
    <name evidence="1" type="ORF">PZA18_20735</name>
</gene>